<evidence type="ECO:0000259" key="2">
    <source>
        <dbReference type="Pfam" id="PF26223"/>
    </source>
</evidence>
<name>A0A1H3WDK4_9EURY</name>
<dbReference type="Proteomes" id="UP000236755">
    <property type="component" value="Unassembled WGS sequence"/>
</dbReference>
<dbReference type="AlphaFoldDB" id="A0A1H3WDK4"/>
<dbReference type="RefSeq" id="WP_092631643.1">
    <property type="nucleotide sequence ID" value="NZ_FNQT01000001.1"/>
</dbReference>
<keyword evidence="1" id="KW-1133">Transmembrane helix</keyword>
<dbReference type="STRING" id="555874.SAMN04488065_0762"/>
<feature type="transmembrane region" description="Helical" evidence="1">
    <location>
        <begin position="67"/>
        <end position="85"/>
    </location>
</feature>
<protein>
    <recommendedName>
        <fullName evidence="2">DUF8049 domain-containing protein</fullName>
    </recommendedName>
</protein>
<proteinExistence type="predicted"/>
<evidence type="ECO:0000313" key="3">
    <source>
        <dbReference type="EMBL" id="SDZ84911.1"/>
    </source>
</evidence>
<organism evidence="3 4">
    <name type="scientific">Haloplanus vescus</name>
    <dbReference type="NCBI Taxonomy" id="555874"/>
    <lineage>
        <taxon>Archaea</taxon>
        <taxon>Methanobacteriati</taxon>
        <taxon>Methanobacteriota</taxon>
        <taxon>Stenosarchaea group</taxon>
        <taxon>Halobacteria</taxon>
        <taxon>Halobacteriales</taxon>
        <taxon>Haloferacaceae</taxon>
        <taxon>Haloplanus</taxon>
    </lineage>
</organism>
<feature type="transmembrane region" description="Helical" evidence="1">
    <location>
        <begin position="12"/>
        <end position="32"/>
    </location>
</feature>
<keyword evidence="1" id="KW-0812">Transmembrane</keyword>
<dbReference type="InterPro" id="IPR058362">
    <property type="entry name" value="DUF8049"/>
</dbReference>
<evidence type="ECO:0000313" key="4">
    <source>
        <dbReference type="Proteomes" id="UP000236755"/>
    </source>
</evidence>
<reference evidence="3 4" key="1">
    <citation type="submission" date="2016-10" db="EMBL/GenBank/DDBJ databases">
        <authorList>
            <person name="de Groot N.N."/>
        </authorList>
    </citation>
    <scope>NUCLEOTIDE SEQUENCE [LARGE SCALE GENOMIC DNA]</scope>
    <source>
        <strain evidence="3 4">CGMCC 1.8712</strain>
    </source>
</reference>
<keyword evidence="1" id="KW-0472">Membrane</keyword>
<sequence>MNISADVAADLRVAAVAAGCTVALSLVLRYGLGIAASPLLRLSPIAVYFGYLFLGKGSTGSAFENPRLWMVLTAVVTVATGAYLAT</sequence>
<dbReference type="OrthoDB" id="305503at2157"/>
<evidence type="ECO:0000256" key="1">
    <source>
        <dbReference type="SAM" id="Phobius"/>
    </source>
</evidence>
<dbReference type="EMBL" id="FNQT01000001">
    <property type="protein sequence ID" value="SDZ84911.1"/>
    <property type="molecule type" value="Genomic_DNA"/>
</dbReference>
<keyword evidence="4" id="KW-1185">Reference proteome</keyword>
<accession>A0A1H3WDK4</accession>
<feature type="domain" description="DUF8049" evidence="2">
    <location>
        <begin position="1"/>
        <end position="85"/>
    </location>
</feature>
<gene>
    <name evidence="3" type="ORF">SAMN04488065_0762</name>
</gene>
<dbReference type="Pfam" id="PF26223">
    <property type="entry name" value="DUF8049"/>
    <property type="match status" value="1"/>
</dbReference>